<accession>A0A1H7RGZ7</accession>
<organism evidence="2 3">
    <name type="scientific">Rhodococcus maanshanensis</name>
    <dbReference type="NCBI Taxonomy" id="183556"/>
    <lineage>
        <taxon>Bacteria</taxon>
        <taxon>Bacillati</taxon>
        <taxon>Actinomycetota</taxon>
        <taxon>Actinomycetes</taxon>
        <taxon>Mycobacteriales</taxon>
        <taxon>Nocardiaceae</taxon>
        <taxon>Rhodococcus</taxon>
    </lineage>
</organism>
<evidence type="ECO:0000313" key="2">
    <source>
        <dbReference type="EMBL" id="SEL59288.1"/>
    </source>
</evidence>
<keyword evidence="1" id="KW-1133">Transmembrane helix</keyword>
<feature type="transmembrane region" description="Helical" evidence="1">
    <location>
        <begin position="7"/>
        <end position="27"/>
    </location>
</feature>
<gene>
    <name evidence="2" type="ORF">SAMN05444583_11187</name>
</gene>
<evidence type="ECO:0008006" key="4">
    <source>
        <dbReference type="Google" id="ProtNLM"/>
    </source>
</evidence>
<feature type="transmembrane region" description="Helical" evidence="1">
    <location>
        <begin position="39"/>
        <end position="59"/>
    </location>
</feature>
<dbReference type="Proteomes" id="UP000198677">
    <property type="component" value="Unassembled WGS sequence"/>
</dbReference>
<sequence length="148" mass="16622">MFHERIVRTVLTITVGYLIVLAIWLGWLVQHTPPGTVPYQIGGLLAAYGSALGLGMIWADRPPRADRKLERRGLEGWARIESTQRLAETADHGQLTELRLELTVPGEESYSGRVVYEVPASMREQFVPGKTVPIRVDPHNRDRIVLCP</sequence>
<dbReference type="EMBL" id="FOAW01000011">
    <property type="protein sequence ID" value="SEL59288.1"/>
    <property type="molecule type" value="Genomic_DNA"/>
</dbReference>
<dbReference type="AlphaFoldDB" id="A0A1H7RGZ7"/>
<evidence type="ECO:0000256" key="1">
    <source>
        <dbReference type="SAM" id="Phobius"/>
    </source>
</evidence>
<name>A0A1H7RGZ7_9NOCA</name>
<evidence type="ECO:0000313" key="3">
    <source>
        <dbReference type="Proteomes" id="UP000198677"/>
    </source>
</evidence>
<reference evidence="3" key="1">
    <citation type="submission" date="2016-10" db="EMBL/GenBank/DDBJ databases">
        <authorList>
            <person name="Varghese N."/>
            <person name="Submissions S."/>
        </authorList>
    </citation>
    <scope>NUCLEOTIDE SEQUENCE [LARGE SCALE GENOMIC DNA]</scope>
    <source>
        <strain evidence="3">DSM 44675</strain>
    </source>
</reference>
<dbReference type="RefSeq" id="WP_072752632.1">
    <property type="nucleotide sequence ID" value="NZ_FOAW01000011.1"/>
</dbReference>
<keyword evidence="1" id="KW-0812">Transmembrane</keyword>
<keyword evidence="3" id="KW-1185">Reference proteome</keyword>
<protein>
    <recommendedName>
        <fullName evidence="4">DUF4175 domain-containing protein</fullName>
    </recommendedName>
</protein>
<dbReference type="OrthoDB" id="4566180at2"/>
<keyword evidence="1" id="KW-0472">Membrane</keyword>
<proteinExistence type="predicted"/>